<dbReference type="InterPro" id="IPR011990">
    <property type="entry name" value="TPR-like_helical_dom_sf"/>
</dbReference>
<dbReference type="Proteomes" id="UP000676967">
    <property type="component" value="Chromosome"/>
</dbReference>
<comment type="similarity">
    <text evidence="1">Belongs to the AfsR/DnrI/RedD regulatory family.</text>
</comment>
<feature type="DNA-binding region" description="OmpR/PhoB-type" evidence="6">
    <location>
        <begin position="1"/>
        <end position="98"/>
    </location>
</feature>
<keyword evidence="5" id="KW-0802">TPR repeat</keyword>
<evidence type="ECO:0000313" key="8">
    <source>
        <dbReference type="EMBL" id="BCJ45062.1"/>
    </source>
</evidence>
<evidence type="ECO:0000256" key="4">
    <source>
        <dbReference type="ARBA" id="ARBA00023163"/>
    </source>
</evidence>
<dbReference type="Gene3D" id="1.25.40.10">
    <property type="entry name" value="Tetratricopeptide repeat domain"/>
    <property type="match status" value="2"/>
</dbReference>
<evidence type="ECO:0000256" key="6">
    <source>
        <dbReference type="PROSITE-ProRule" id="PRU01091"/>
    </source>
</evidence>
<dbReference type="Pfam" id="PF13424">
    <property type="entry name" value="TPR_12"/>
    <property type="match status" value="2"/>
</dbReference>
<keyword evidence="2" id="KW-0805">Transcription regulation</keyword>
<organism evidence="8 9">
    <name type="scientific">Actinoplanes ianthinogenes</name>
    <dbReference type="NCBI Taxonomy" id="122358"/>
    <lineage>
        <taxon>Bacteria</taxon>
        <taxon>Bacillati</taxon>
        <taxon>Actinomycetota</taxon>
        <taxon>Actinomycetes</taxon>
        <taxon>Micromonosporales</taxon>
        <taxon>Micromonosporaceae</taxon>
        <taxon>Actinoplanes</taxon>
    </lineage>
</organism>
<dbReference type="PRINTS" id="PR00364">
    <property type="entry name" value="DISEASERSIST"/>
</dbReference>
<keyword evidence="9" id="KW-1185">Reference proteome</keyword>
<feature type="repeat" description="TPR" evidence="5">
    <location>
        <begin position="832"/>
        <end position="865"/>
    </location>
</feature>
<dbReference type="SUPFAM" id="SSF52540">
    <property type="entry name" value="P-loop containing nucleoside triphosphate hydrolases"/>
    <property type="match status" value="1"/>
</dbReference>
<dbReference type="PROSITE" id="PS50005">
    <property type="entry name" value="TPR"/>
    <property type="match status" value="1"/>
</dbReference>
<dbReference type="InterPro" id="IPR001867">
    <property type="entry name" value="OmpR/PhoB-type_DNA-bd"/>
</dbReference>
<protein>
    <submittedName>
        <fullName evidence="8">SARP family transcriptional regulator</fullName>
    </submittedName>
</protein>
<dbReference type="Pfam" id="PF03704">
    <property type="entry name" value="BTAD"/>
    <property type="match status" value="1"/>
</dbReference>
<evidence type="ECO:0000256" key="5">
    <source>
        <dbReference type="PROSITE-ProRule" id="PRU00339"/>
    </source>
</evidence>
<dbReference type="InterPro" id="IPR005158">
    <property type="entry name" value="BTAD"/>
</dbReference>
<evidence type="ECO:0000259" key="7">
    <source>
        <dbReference type="PROSITE" id="PS51755"/>
    </source>
</evidence>
<sequence>MDVRLLGEVQLLAAGRPLDTGTPRQQAVFAALAVDPGRPVPIETLVDRVWGDDPPAEARNVLYSHISRIRGLLRQAAVLGDDAAGRLDRRHAGYVLDVDPDLVDLHRFGRLTDQGRDPDRPEADRAAVLAQALSLWRGAPLAALTGDWAAGVRQAWHQRRLDTVVAWARAELRLGHADAVIAAAPPLIAEYPLAEPLEALLMEALHRTGRDAEAMDRYAAVRTRLAEALGADPGPQLRALHEAILRGEAHAPPPVRPVPVPAQLPPDVYGFAGRTAQLRELEAVRATTPARPVAIDGMAGIGKTALAVHWAHRAARHFPGGQLYVNLRGFDATGDPVPPAEALRGFLDALDVPPERVPAGLEARAGLFRSLLAGRRVLLLLDNARDAEQVRPLLPGAPGCLAVVTSRNRLAGLVTTAGAHPLALGLPPAGEARDLLAYRIGVRRVAAEPDAVDEIVTRCARLPLALAIVATRAAVAPELPLAALAGELREAQGGLTEFTDPDLESNVRAVFSWSYRQLGPAAAELFRRLAGHPGPDLGAPAAAALAGVPVTAVRPALDELTRAHLLERAGVRYTLHDLLRAYATELAGTLDPAPERAAAARRVLGYYVHSAYAADLLLNPLRDEPVAAPPPLPAGTVAERPAGQPEARAWFGAEYHVMLAALGGAADDEMAWQLAWALTRYLSYHGRWHDSIEALSAALAAARRRGEPAEAAFAHRYLGCAYVRLRRLDEAGTHLAEALRLHRAAGDVTGQAHAHRHLAWLLEVQGRYREALGHAEQAVELFTAAGHRAGRGRGLNAIGWFHAMLGDYAEAVTVCRAALRLQAEAGDRFGQAETWDSLGYATQRLGRHQEAIDAYRTAVALYQEFDDRYNEADSTASLGDAYHAAGDAAAARAAWRSAADLLDLIDHPGAAAIRARAGT</sequence>
<gene>
    <name evidence="8" type="ORF">Aiant_57190</name>
</gene>
<dbReference type="InterPro" id="IPR051677">
    <property type="entry name" value="AfsR-DnrI-RedD_regulator"/>
</dbReference>
<dbReference type="InterPro" id="IPR019734">
    <property type="entry name" value="TPR_rpt"/>
</dbReference>
<dbReference type="CDD" id="cd15831">
    <property type="entry name" value="BTAD"/>
    <property type="match status" value="1"/>
</dbReference>
<name>A0ABN6CHY8_9ACTN</name>
<evidence type="ECO:0000256" key="1">
    <source>
        <dbReference type="ARBA" id="ARBA00005820"/>
    </source>
</evidence>
<keyword evidence="4" id="KW-0804">Transcription</keyword>
<dbReference type="InterPro" id="IPR027417">
    <property type="entry name" value="P-loop_NTPase"/>
</dbReference>
<dbReference type="EMBL" id="AP023356">
    <property type="protein sequence ID" value="BCJ45062.1"/>
    <property type="molecule type" value="Genomic_DNA"/>
</dbReference>
<dbReference type="Gene3D" id="3.40.50.300">
    <property type="entry name" value="P-loop containing nucleotide triphosphate hydrolases"/>
    <property type="match status" value="1"/>
</dbReference>
<dbReference type="PANTHER" id="PTHR35807:SF1">
    <property type="entry name" value="TRANSCRIPTIONAL REGULATOR REDD"/>
    <property type="match status" value="1"/>
</dbReference>
<dbReference type="Gene3D" id="1.10.10.10">
    <property type="entry name" value="Winged helix-like DNA-binding domain superfamily/Winged helix DNA-binding domain"/>
    <property type="match status" value="1"/>
</dbReference>
<evidence type="ECO:0000256" key="2">
    <source>
        <dbReference type="ARBA" id="ARBA00023015"/>
    </source>
</evidence>
<reference evidence="8 9" key="1">
    <citation type="submission" date="2020-08" db="EMBL/GenBank/DDBJ databases">
        <title>Whole genome shotgun sequence of Actinoplanes ianthinogenes NBRC 13996.</title>
        <authorList>
            <person name="Komaki H."/>
            <person name="Tamura T."/>
        </authorList>
    </citation>
    <scope>NUCLEOTIDE SEQUENCE [LARGE SCALE GENOMIC DNA]</scope>
    <source>
        <strain evidence="8 9">NBRC 13996</strain>
    </source>
</reference>
<dbReference type="InterPro" id="IPR016032">
    <property type="entry name" value="Sig_transdc_resp-reg_C-effctor"/>
</dbReference>
<evidence type="ECO:0000256" key="3">
    <source>
        <dbReference type="ARBA" id="ARBA00023125"/>
    </source>
</evidence>
<dbReference type="PANTHER" id="PTHR35807">
    <property type="entry name" value="TRANSCRIPTIONAL REGULATOR REDD-RELATED"/>
    <property type="match status" value="1"/>
</dbReference>
<dbReference type="SUPFAM" id="SSF46894">
    <property type="entry name" value="C-terminal effector domain of the bipartite response regulators"/>
    <property type="match status" value="1"/>
</dbReference>
<dbReference type="RefSeq" id="WP_189334678.1">
    <property type="nucleotide sequence ID" value="NZ_AP023356.1"/>
</dbReference>
<evidence type="ECO:0000313" key="9">
    <source>
        <dbReference type="Proteomes" id="UP000676967"/>
    </source>
</evidence>
<dbReference type="SMART" id="SM00862">
    <property type="entry name" value="Trans_reg_C"/>
    <property type="match status" value="1"/>
</dbReference>
<dbReference type="Pfam" id="PF00486">
    <property type="entry name" value="Trans_reg_C"/>
    <property type="match status" value="1"/>
</dbReference>
<dbReference type="PROSITE" id="PS51755">
    <property type="entry name" value="OMPR_PHOB"/>
    <property type="match status" value="1"/>
</dbReference>
<proteinExistence type="inferred from homology"/>
<dbReference type="SMART" id="SM00028">
    <property type="entry name" value="TPR"/>
    <property type="match status" value="5"/>
</dbReference>
<feature type="domain" description="OmpR/PhoB-type" evidence="7">
    <location>
        <begin position="1"/>
        <end position="98"/>
    </location>
</feature>
<keyword evidence="3 6" id="KW-0238">DNA-binding</keyword>
<dbReference type="SUPFAM" id="SSF48452">
    <property type="entry name" value="TPR-like"/>
    <property type="match status" value="3"/>
</dbReference>
<dbReference type="SMART" id="SM01043">
    <property type="entry name" value="BTAD"/>
    <property type="match status" value="1"/>
</dbReference>
<dbReference type="InterPro" id="IPR036388">
    <property type="entry name" value="WH-like_DNA-bd_sf"/>
</dbReference>
<accession>A0ABN6CHY8</accession>